<evidence type="ECO:0000313" key="2">
    <source>
        <dbReference type="EMBL" id="GGV01654.1"/>
    </source>
</evidence>
<dbReference type="GO" id="GO:0008703">
    <property type="term" value="F:5-amino-6-(5-phosphoribosylamino)uracil reductase activity"/>
    <property type="evidence" value="ECO:0007669"/>
    <property type="project" value="InterPro"/>
</dbReference>
<dbReference type="InterPro" id="IPR024072">
    <property type="entry name" value="DHFR-like_dom_sf"/>
</dbReference>
<reference evidence="2" key="1">
    <citation type="journal article" date="2014" name="Int. J. Syst. Evol. Microbiol.">
        <title>Complete genome sequence of Corynebacterium casei LMG S-19264T (=DSM 44701T), isolated from a smear-ripened cheese.</title>
        <authorList>
            <consortium name="US DOE Joint Genome Institute (JGI-PGF)"/>
            <person name="Walter F."/>
            <person name="Albersmeier A."/>
            <person name="Kalinowski J."/>
            <person name="Ruckert C."/>
        </authorList>
    </citation>
    <scope>NUCLEOTIDE SEQUENCE</scope>
    <source>
        <strain evidence="2">JCM 4434</strain>
    </source>
</reference>
<name>A0A8H9LVE5_KITAU</name>
<dbReference type="Gene3D" id="3.40.430.10">
    <property type="entry name" value="Dihydrofolate Reductase, subunit A"/>
    <property type="match status" value="1"/>
</dbReference>
<dbReference type="Proteomes" id="UP000610124">
    <property type="component" value="Unassembled WGS sequence"/>
</dbReference>
<dbReference type="GO" id="GO:0009231">
    <property type="term" value="P:riboflavin biosynthetic process"/>
    <property type="evidence" value="ECO:0007669"/>
    <property type="project" value="InterPro"/>
</dbReference>
<proteinExistence type="predicted"/>
<evidence type="ECO:0000259" key="1">
    <source>
        <dbReference type="Pfam" id="PF01872"/>
    </source>
</evidence>
<dbReference type="Pfam" id="PF01872">
    <property type="entry name" value="RibD_C"/>
    <property type="match status" value="1"/>
</dbReference>
<protein>
    <recommendedName>
        <fullName evidence="1">Bacterial bifunctional deaminase-reductase C-terminal domain-containing protein</fullName>
    </recommendedName>
</protein>
<gene>
    <name evidence="2" type="ORF">GCM10010502_65270</name>
</gene>
<comment type="caution">
    <text evidence="2">The sequence shown here is derived from an EMBL/GenBank/DDBJ whole genome shotgun (WGS) entry which is preliminary data.</text>
</comment>
<dbReference type="EMBL" id="BMUB01000026">
    <property type="protein sequence ID" value="GGV01654.1"/>
    <property type="molecule type" value="Genomic_DNA"/>
</dbReference>
<reference evidence="2" key="2">
    <citation type="submission" date="2020-09" db="EMBL/GenBank/DDBJ databases">
        <authorList>
            <person name="Sun Q."/>
            <person name="Ohkuma M."/>
        </authorList>
    </citation>
    <scope>NUCLEOTIDE SEQUENCE</scope>
    <source>
        <strain evidence="2">JCM 4434</strain>
    </source>
</reference>
<feature type="domain" description="Bacterial bifunctional deaminase-reductase C-terminal" evidence="1">
    <location>
        <begin position="2"/>
        <end position="52"/>
    </location>
</feature>
<sequence>MVRALLAAGLIDELHLYVHPIAIGKGLRLFDETADPIRLRLLKNTAFTTGVLYTVYGPADN</sequence>
<organism evidence="2 3">
    <name type="scientific">Kitasatospora aureofaciens</name>
    <name type="common">Streptomyces aureofaciens</name>
    <dbReference type="NCBI Taxonomy" id="1894"/>
    <lineage>
        <taxon>Bacteria</taxon>
        <taxon>Bacillati</taxon>
        <taxon>Actinomycetota</taxon>
        <taxon>Actinomycetes</taxon>
        <taxon>Kitasatosporales</taxon>
        <taxon>Streptomycetaceae</taxon>
        <taxon>Kitasatospora</taxon>
    </lineage>
</organism>
<evidence type="ECO:0000313" key="3">
    <source>
        <dbReference type="Proteomes" id="UP000610124"/>
    </source>
</evidence>
<accession>A0A8H9LVE5</accession>
<dbReference type="SUPFAM" id="SSF53597">
    <property type="entry name" value="Dihydrofolate reductase-like"/>
    <property type="match status" value="1"/>
</dbReference>
<dbReference type="InterPro" id="IPR002734">
    <property type="entry name" value="RibDG_C"/>
</dbReference>
<dbReference type="AlphaFoldDB" id="A0A8H9LVE5"/>